<evidence type="ECO:0000313" key="2">
    <source>
        <dbReference type="EMBL" id="OLY81944.1"/>
    </source>
</evidence>
<reference evidence="2 3" key="1">
    <citation type="journal article" date="2016" name="Mol. Biol. Evol.">
        <title>Genome-Wide Survey of Gut Fungi (Harpellales) Reveals the First Horizontally Transferred Ubiquitin Gene from a Mosquito Host.</title>
        <authorList>
            <person name="Wang Y."/>
            <person name="White M.M."/>
            <person name="Kvist S."/>
            <person name="Moncalvo J.M."/>
        </authorList>
    </citation>
    <scope>NUCLEOTIDE SEQUENCE [LARGE SCALE GENOMIC DNA]</scope>
    <source>
        <strain evidence="2 3">ALG-7-W6</strain>
    </source>
</reference>
<dbReference type="AlphaFoldDB" id="A0A1R0GYF6"/>
<evidence type="ECO:0000313" key="3">
    <source>
        <dbReference type="Proteomes" id="UP000187455"/>
    </source>
</evidence>
<comment type="caution">
    <text evidence="2">The sequence shown here is derived from an EMBL/GenBank/DDBJ whole genome shotgun (WGS) entry which is preliminary data.</text>
</comment>
<dbReference type="EMBL" id="LSSL01002058">
    <property type="protein sequence ID" value="OLY81944.1"/>
    <property type="molecule type" value="Genomic_DNA"/>
</dbReference>
<gene>
    <name evidence="2" type="ORF">AYI68_g3941</name>
</gene>
<feature type="region of interest" description="Disordered" evidence="1">
    <location>
        <begin position="37"/>
        <end position="59"/>
    </location>
</feature>
<sequence length="100" mass="11289">MYQLVQRQKIARPELSGLQMVKLKKNLRFPTLENYRADSSKGMQGTSHNDISDSNLEISDMLPGPYDRHIIPNPLATSYIDHSRSEKAGKQWSLQTSAGT</sequence>
<protein>
    <submittedName>
        <fullName evidence="2">Uncharacterized protein</fullName>
    </submittedName>
</protein>
<organism evidence="2 3">
    <name type="scientific">Smittium mucronatum</name>
    <dbReference type="NCBI Taxonomy" id="133383"/>
    <lineage>
        <taxon>Eukaryota</taxon>
        <taxon>Fungi</taxon>
        <taxon>Fungi incertae sedis</taxon>
        <taxon>Zoopagomycota</taxon>
        <taxon>Kickxellomycotina</taxon>
        <taxon>Harpellomycetes</taxon>
        <taxon>Harpellales</taxon>
        <taxon>Legeriomycetaceae</taxon>
        <taxon>Smittium</taxon>
    </lineage>
</organism>
<feature type="compositionally biased region" description="Polar residues" evidence="1">
    <location>
        <begin position="41"/>
        <end position="57"/>
    </location>
</feature>
<accession>A0A1R0GYF6</accession>
<proteinExistence type="predicted"/>
<evidence type="ECO:0000256" key="1">
    <source>
        <dbReference type="SAM" id="MobiDB-lite"/>
    </source>
</evidence>
<name>A0A1R0GYF6_9FUNG</name>
<feature type="region of interest" description="Disordered" evidence="1">
    <location>
        <begin position="81"/>
        <end position="100"/>
    </location>
</feature>
<dbReference type="Proteomes" id="UP000187455">
    <property type="component" value="Unassembled WGS sequence"/>
</dbReference>
<keyword evidence="3" id="KW-1185">Reference proteome</keyword>